<keyword evidence="3 5" id="KW-0238">DNA-binding</keyword>
<dbReference type="InterPro" id="IPR011990">
    <property type="entry name" value="TPR-like_helical_dom_sf"/>
</dbReference>
<dbReference type="InterPro" id="IPR016032">
    <property type="entry name" value="Sig_transdc_resp-reg_C-effctor"/>
</dbReference>
<dbReference type="CDD" id="cd00383">
    <property type="entry name" value="trans_reg_C"/>
    <property type="match status" value="1"/>
</dbReference>
<dbReference type="Gene3D" id="1.25.40.10">
    <property type="entry name" value="Tetratricopeptide repeat domain"/>
    <property type="match status" value="1"/>
</dbReference>
<proteinExistence type="inferred from homology"/>
<evidence type="ECO:0000256" key="3">
    <source>
        <dbReference type="ARBA" id="ARBA00023125"/>
    </source>
</evidence>
<dbReference type="InterPro" id="IPR005158">
    <property type="entry name" value="BTAD"/>
</dbReference>
<keyword evidence="2" id="KW-0805">Transcription regulation</keyword>
<dbReference type="RefSeq" id="WP_344303902.1">
    <property type="nucleotide sequence ID" value="NZ_BAAAQQ010000011.1"/>
</dbReference>
<gene>
    <name evidence="8" type="ORF">GCM10009843_23430</name>
</gene>
<dbReference type="PANTHER" id="PTHR35807:SF1">
    <property type="entry name" value="TRANSCRIPTIONAL REGULATOR REDD"/>
    <property type="match status" value="1"/>
</dbReference>
<evidence type="ECO:0000256" key="6">
    <source>
        <dbReference type="SAM" id="MobiDB-lite"/>
    </source>
</evidence>
<dbReference type="Pfam" id="PF03704">
    <property type="entry name" value="BTAD"/>
    <property type="match status" value="1"/>
</dbReference>
<dbReference type="Gene3D" id="1.10.10.10">
    <property type="entry name" value="Winged helix-like DNA-binding domain superfamily/Winged helix DNA-binding domain"/>
    <property type="match status" value="1"/>
</dbReference>
<dbReference type="SUPFAM" id="SSF52540">
    <property type="entry name" value="P-loop containing nucleoside triphosphate hydrolases"/>
    <property type="match status" value="1"/>
</dbReference>
<dbReference type="Pfam" id="PF00486">
    <property type="entry name" value="Trans_reg_C"/>
    <property type="match status" value="1"/>
</dbReference>
<feature type="DNA-binding region" description="OmpR/PhoB-type" evidence="5">
    <location>
        <begin position="1"/>
        <end position="99"/>
    </location>
</feature>
<protein>
    <recommendedName>
        <fullName evidence="7">OmpR/PhoB-type domain-containing protein</fullName>
    </recommendedName>
</protein>
<dbReference type="InterPro" id="IPR051677">
    <property type="entry name" value="AfsR-DnrI-RedD_regulator"/>
</dbReference>
<evidence type="ECO:0000259" key="7">
    <source>
        <dbReference type="PROSITE" id="PS51755"/>
    </source>
</evidence>
<comment type="similarity">
    <text evidence="1">Belongs to the AfsR/DnrI/RedD regulatory family.</text>
</comment>
<dbReference type="InterPro" id="IPR001867">
    <property type="entry name" value="OmpR/PhoB-type_DNA-bd"/>
</dbReference>
<dbReference type="PANTHER" id="PTHR35807">
    <property type="entry name" value="TRANSCRIPTIONAL REGULATOR REDD-RELATED"/>
    <property type="match status" value="1"/>
</dbReference>
<dbReference type="SUPFAM" id="SSF48452">
    <property type="entry name" value="TPR-like"/>
    <property type="match status" value="1"/>
</dbReference>
<comment type="caution">
    <text evidence="8">The sequence shown here is derived from an EMBL/GenBank/DDBJ whole genome shotgun (WGS) entry which is preliminary data.</text>
</comment>
<dbReference type="Gene3D" id="3.40.50.300">
    <property type="entry name" value="P-loop containing nucleotide triphosphate hydrolases"/>
    <property type="match status" value="1"/>
</dbReference>
<dbReference type="Proteomes" id="UP001500575">
    <property type="component" value="Unassembled WGS sequence"/>
</dbReference>
<dbReference type="SUPFAM" id="SSF46894">
    <property type="entry name" value="C-terminal effector domain of the bipartite response regulators"/>
    <property type="match status" value="1"/>
</dbReference>
<dbReference type="EMBL" id="BAAAQQ010000011">
    <property type="protein sequence ID" value="GAA2125577.1"/>
    <property type="molecule type" value="Genomic_DNA"/>
</dbReference>
<dbReference type="SMART" id="SM01043">
    <property type="entry name" value="BTAD"/>
    <property type="match status" value="1"/>
</dbReference>
<dbReference type="CDD" id="cd15831">
    <property type="entry name" value="BTAD"/>
    <property type="match status" value="1"/>
</dbReference>
<evidence type="ECO:0000256" key="2">
    <source>
        <dbReference type="ARBA" id="ARBA00023015"/>
    </source>
</evidence>
<evidence type="ECO:0000256" key="4">
    <source>
        <dbReference type="ARBA" id="ARBA00023163"/>
    </source>
</evidence>
<dbReference type="PROSITE" id="PS51755">
    <property type="entry name" value="OMPR_PHOB"/>
    <property type="match status" value="1"/>
</dbReference>
<evidence type="ECO:0000313" key="9">
    <source>
        <dbReference type="Proteomes" id="UP001500575"/>
    </source>
</evidence>
<feature type="domain" description="OmpR/PhoB-type" evidence="7">
    <location>
        <begin position="1"/>
        <end position="99"/>
    </location>
</feature>
<evidence type="ECO:0000313" key="8">
    <source>
        <dbReference type="EMBL" id="GAA2125577.1"/>
    </source>
</evidence>
<dbReference type="SMART" id="SM00862">
    <property type="entry name" value="Trans_reg_C"/>
    <property type="match status" value="1"/>
</dbReference>
<name>A0ABN2YDV4_9ACTN</name>
<dbReference type="Pfam" id="PF13191">
    <property type="entry name" value="AAA_16"/>
    <property type="match status" value="1"/>
</dbReference>
<evidence type="ECO:0000256" key="5">
    <source>
        <dbReference type="PROSITE-ProRule" id="PRU01091"/>
    </source>
</evidence>
<evidence type="ECO:0000256" key="1">
    <source>
        <dbReference type="ARBA" id="ARBA00005820"/>
    </source>
</evidence>
<dbReference type="InterPro" id="IPR041664">
    <property type="entry name" value="AAA_16"/>
</dbReference>
<accession>A0ABN2YDV4</accession>
<organism evidence="8 9">
    <name type="scientific">Nocardioides bigeumensis</name>
    <dbReference type="NCBI Taxonomy" id="433657"/>
    <lineage>
        <taxon>Bacteria</taxon>
        <taxon>Bacillati</taxon>
        <taxon>Actinomycetota</taxon>
        <taxon>Actinomycetes</taxon>
        <taxon>Propionibacteriales</taxon>
        <taxon>Nocardioidaceae</taxon>
        <taxon>Nocardioides</taxon>
    </lineage>
</organism>
<keyword evidence="4" id="KW-0804">Transcription</keyword>
<dbReference type="InterPro" id="IPR027417">
    <property type="entry name" value="P-loop_NTPase"/>
</dbReference>
<feature type="region of interest" description="Disordered" evidence="6">
    <location>
        <begin position="253"/>
        <end position="274"/>
    </location>
</feature>
<reference evidence="8 9" key="1">
    <citation type="journal article" date="2019" name="Int. J. Syst. Evol. Microbiol.">
        <title>The Global Catalogue of Microorganisms (GCM) 10K type strain sequencing project: providing services to taxonomists for standard genome sequencing and annotation.</title>
        <authorList>
            <consortium name="The Broad Institute Genomics Platform"/>
            <consortium name="The Broad Institute Genome Sequencing Center for Infectious Disease"/>
            <person name="Wu L."/>
            <person name="Ma J."/>
        </authorList>
    </citation>
    <scope>NUCLEOTIDE SEQUENCE [LARGE SCALE GENOMIC DNA]</scope>
    <source>
        <strain evidence="8 9">JCM 16021</strain>
    </source>
</reference>
<dbReference type="InterPro" id="IPR036388">
    <property type="entry name" value="WH-like_DNA-bd_sf"/>
</dbReference>
<keyword evidence="9" id="KW-1185">Reference proteome</keyword>
<sequence length="1106" mass="118169">MRVRVLGDLEVVVTDAGPPIDLGGPKPRTLLALLIAASGRPVTVEQLIDQMWGEDPPSRVEASLQSHVARLRRALEPDRAVRGPSERLRTHAGGYSLDLAADDVDARRFAALVREARDVLTSRPEAADALITEALGLWRGAAYAGTAAPSLDAEVTRLDELRLGAVEDLWEARLVTGAVSEAVGELEQLVREHPLRERLWALLARALYRAHRQGDALAALRRARDHLADELGVDPGPELRRLEDLVLRQDPSLDEVERAPEPAAPAATHPPSVGEAAVAPAPGLFGREAPLDVVTSVLRDAAGGRGRLVVVSGEPGIGKTRFSDAVVDQARSLGLRVGSGGWEPEASPPLWGWRHALTELTGDAGLLDGGDVVDAASASFRQADVVREAVRAGGPALLVLDDVHWADAESLRLLRRLATQLDTLPLVVVMATRSAEAEIGPALAEALAAIARLDPVRVELTGLPPEAIAAWVAEHSGVAVTDEVASALAERTDGNPFHVTELVRLLVGEGALTSRDASAWTAVPGGVRDVVRQRLSDLDGDAARVLSTAAVMGRSFDVVVVGRAADSGVEEVDEAVEAALMRGLVDVEEPGRYRFTHALVRDAIYDGLAAPARARTHAAVALALEDRYAGRLLDHVGELAEHYRLAGPAHVRSAWVFARRAAQAAAAQSAHDEALRLFGEAADLQELDLAVTGPEREATLVGRSVALVQLGRPIEAWPVVAAAAESALERDDVEAAARILQTITVDSVWGWRTQGSWDDEAISLWSRVLDRLPTEDPAHPVVQGALAFELLYKPGMQGRATELADAAVAAVRRGHRDATRLRVLWLAVQAMLRPDLVHHRLTLHDEMIELASELGEPAVLAGSLATRAADRADLLQLDGARADLDRAEQLARQHRLPQNLLIIGWSRSTLRQMAGDLADADAVIGELEALQATLAVAGEGIGLCQRAVLRFVEGRLPELEPHLRAAASFYPLFRELHALALVEAGRLDEAREVIGPWAALPEPPWDYLWTTYVAVRARIWSALGDQVAVAALREALTPYAGQCAGTLPVAFLGSNHQVLGDLAAAAGDTGAAREHLLLARKAHEDAGLELWVARSEASLATLGLPT</sequence>